<dbReference type="InterPro" id="IPR011250">
    <property type="entry name" value="OMP/PagP_B-barrel"/>
</dbReference>
<dbReference type="EMBL" id="JBHMEY010000002">
    <property type="protein sequence ID" value="MFB9095120.1"/>
    <property type="molecule type" value="Genomic_DNA"/>
</dbReference>
<dbReference type="InterPro" id="IPR027385">
    <property type="entry name" value="Beta-barrel_OMP"/>
</dbReference>
<keyword evidence="1 2" id="KW-0732">Signal</keyword>
<evidence type="ECO:0000313" key="5">
    <source>
        <dbReference type="Proteomes" id="UP001589607"/>
    </source>
</evidence>
<keyword evidence="5" id="KW-1185">Reference proteome</keyword>
<evidence type="ECO:0000259" key="3">
    <source>
        <dbReference type="Pfam" id="PF13505"/>
    </source>
</evidence>
<dbReference type="Pfam" id="PF13505">
    <property type="entry name" value="OMP_b-brl"/>
    <property type="match status" value="1"/>
</dbReference>
<feature type="domain" description="Outer membrane protein beta-barrel" evidence="3">
    <location>
        <begin position="8"/>
        <end position="193"/>
    </location>
</feature>
<feature type="chain" id="PRO_5045218473" evidence="2">
    <location>
        <begin position="20"/>
        <end position="193"/>
    </location>
</feature>
<comment type="caution">
    <text evidence="4">The sequence shown here is derived from an EMBL/GenBank/DDBJ whole genome shotgun (WGS) entry which is preliminary data.</text>
</comment>
<gene>
    <name evidence="4" type="ORF">ACFFVF_01210</name>
</gene>
<evidence type="ECO:0000313" key="4">
    <source>
        <dbReference type="EMBL" id="MFB9095120.1"/>
    </source>
</evidence>
<accession>A0ABV5GIB5</accession>
<dbReference type="Proteomes" id="UP001589607">
    <property type="component" value="Unassembled WGS sequence"/>
</dbReference>
<reference evidence="4 5" key="1">
    <citation type="submission" date="2024-09" db="EMBL/GenBank/DDBJ databases">
        <authorList>
            <person name="Sun Q."/>
            <person name="Mori K."/>
        </authorList>
    </citation>
    <scope>NUCLEOTIDE SEQUENCE [LARGE SCALE GENOMIC DNA]</scope>
    <source>
        <strain evidence="4 5">CECT 7955</strain>
    </source>
</reference>
<protein>
    <submittedName>
        <fullName evidence="4">Outer membrane beta-barrel protein</fullName>
    </submittedName>
</protein>
<evidence type="ECO:0000256" key="2">
    <source>
        <dbReference type="SAM" id="SignalP"/>
    </source>
</evidence>
<sequence length="193" mass="20522">MKKLVLSAVAVFAFTFANAQEGEGAGFSKGDVFISGSVGFDSTKQGDAKSNEFTFSPAAGYFLTENIAAGVRLNIVSGEETTETTYSEFGADVFGRYYFTPASKFSVFGELAVGFGNEKRETVTNIETKYTSFGVNAGVGVNYFLSDNFAIEAGWAGLGYNSRKLDADGADAQNSFGLAVDMSSINLGLVYKF</sequence>
<dbReference type="Gene3D" id="2.40.160.20">
    <property type="match status" value="1"/>
</dbReference>
<name>A0ABV5GIB5_9FLAO</name>
<dbReference type="RefSeq" id="WP_236453526.1">
    <property type="nucleotide sequence ID" value="NZ_CBCSGE010000032.1"/>
</dbReference>
<dbReference type="SUPFAM" id="SSF56925">
    <property type="entry name" value="OMPA-like"/>
    <property type="match status" value="1"/>
</dbReference>
<organism evidence="4 5">
    <name type="scientific">Flavobacterium jumunjinense</name>
    <dbReference type="NCBI Taxonomy" id="998845"/>
    <lineage>
        <taxon>Bacteria</taxon>
        <taxon>Pseudomonadati</taxon>
        <taxon>Bacteroidota</taxon>
        <taxon>Flavobacteriia</taxon>
        <taxon>Flavobacteriales</taxon>
        <taxon>Flavobacteriaceae</taxon>
        <taxon>Flavobacterium</taxon>
    </lineage>
</organism>
<proteinExistence type="predicted"/>
<feature type="signal peptide" evidence="2">
    <location>
        <begin position="1"/>
        <end position="19"/>
    </location>
</feature>
<evidence type="ECO:0000256" key="1">
    <source>
        <dbReference type="ARBA" id="ARBA00022729"/>
    </source>
</evidence>